<dbReference type="GO" id="GO:0005869">
    <property type="term" value="C:dynactin complex"/>
    <property type="evidence" value="ECO:0007669"/>
    <property type="project" value="InterPro"/>
</dbReference>
<name>A0A1X7VLS8_AMPQE</name>
<dbReference type="PANTHER" id="PTHR28360">
    <property type="entry name" value="DYNACTIN SUBUNIT 3"/>
    <property type="match status" value="1"/>
</dbReference>
<dbReference type="Proteomes" id="UP000007879">
    <property type="component" value="Unassembled WGS sequence"/>
</dbReference>
<evidence type="ECO:0000313" key="2">
    <source>
        <dbReference type="Proteomes" id="UP000007879"/>
    </source>
</evidence>
<accession>A0A1X7VLS8</accession>
<reference evidence="2" key="1">
    <citation type="journal article" date="2010" name="Nature">
        <title>The Amphimedon queenslandica genome and the evolution of animal complexity.</title>
        <authorList>
            <person name="Srivastava M."/>
            <person name="Simakov O."/>
            <person name="Chapman J."/>
            <person name="Fahey B."/>
            <person name="Gauthier M.E."/>
            <person name="Mitros T."/>
            <person name="Richards G.S."/>
            <person name="Conaco C."/>
            <person name="Dacre M."/>
            <person name="Hellsten U."/>
            <person name="Larroux C."/>
            <person name="Putnam N.H."/>
            <person name="Stanke M."/>
            <person name="Adamska M."/>
            <person name="Darling A."/>
            <person name="Degnan S.M."/>
            <person name="Oakley T.H."/>
            <person name="Plachetzki D.C."/>
            <person name="Zhai Y."/>
            <person name="Adamski M."/>
            <person name="Calcino A."/>
            <person name="Cummins S.F."/>
            <person name="Goodstein D.M."/>
            <person name="Harris C."/>
            <person name="Jackson D.J."/>
            <person name="Leys S.P."/>
            <person name="Shu S."/>
            <person name="Woodcroft B.J."/>
            <person name="Vervoort M."/>
            <person name="Kosik K.S."/>
            <person name="Manning G."/>
            <person name="Degnan B.M."/>
            <person name="Rokhsar D.S."/>
        </authorList>
    </citation>
    <scope>NUCLEOTIDE SEQUENCE [LARGE SCALE GENOMIC DNA]</scope>
</reference>
<gene>
    <name evidence="1" type="primary">105316478</name>
</gene>
<protein>
    <recommendedName>
        <fullName evidence="3">Dynactin subunit 3</fullName>
    </recommendedName>
</protein>
<evidence type="ECO:0000313" key="1">
    <source>
        <dbReference type="EnsemblMetazoa" id="Aqu2.1.41336_001"/>
    </source>
</evidence>
<reference evidence="1" key="2">
    <citation type="submission" date="2017-05" db="UniProtKB">
        <authorList>
            <consortium name="EnsemblMetazoa"/>
        </authorList>
    </citation>
    <scope>IDENTIFICATION</scope>
</reference>
<sequence length="190" mass="21982">MADRDKETIAEEYISSLQRRLDLLEERLIGQEKVREGQPQLVHLLKTIDGKLKALVQSMKGNCVQQVWDTIPDLERILDPAYLRSLNLNAPAKKELLLYYVEQLQKYQNDIDDLQLLKETVNTTSYQGTEAVEKDLSQLAATHVQQEDEVVSLTSRVHLFIDQYTKLILQLSAQCVEWDEVVTQLETQRK</sequence>
<dbReference type="STRING" id="400682.A0A1X7VLS8"/>
<dbReference type="EnsemblMetazoa" id="Aqu2.1.41336_001">
    <property type="protein sequence ID" value="Aqu2.1.41336_001"/>
    <property type="gene ID" value="Aqu2.1.41336"/>
</dbReference>
<dbReference type="KEGG" id="aqu:105316478"/>
<dbReference type="EnsemblMetazoa" id="XM_011411395.2">
    <property type="protein sequence ID" value="XP_011409697.1"/>
    <property type="gene ID" value="LOC105316478"/>
</dbReference>
<dbReference type="OrthoDB" id="16729at2759"/>
<dbReference type="GO" id="GO:0061640">
    <property type="term" value="P:cytoskeleton-dependent cytokinesis"/>
    <property type="evidence" value="ECO:0007669"/>
    <property type="project" value="InterPro"/>
</dbReference>
<dbReference type="Pfam" id="PF07426">
    <property type="entry name" value="Dynactin_p22"/>
    <property type="match status" value="1"/>
</dbReference>
<proteinExistence type="predicted"/>
<organism evidence="1">
    <name type="scientific">Amphimedon queenslandica</name>
    <name type="common">Sponge</name>
    <dbReference type="NCBI Taxonomy" id="400682"/>
    <lineage>
        <taxon>Eukaryota</taxon>
        <taxon>Metazoa</taxon>
        <taxon>Porifera</taxon>
        <taxon>Demospongiae</taxon>
        <taxon>Heteroscleromorpha</taxon>
        <taxon>Haplosclerida</taxon>
        <taxon>Niphatidae</taxon>
        <taxon>Amphimedon</taxon>
    </lineage>
</organism>
<dbReference type="InterPro" id="IPR009991">
    <property type="entry name" value="DCTN3"/>
</dbReference>
<evidence type="ECO:0008006" key="3">
    <source>
        <dbReference type="Google" id="ProtNLM"/>
    </source>
</evidence>
<keyword evidence="2" id="KW-1185">Reference proteome</keyword>
<dbReference type="PANTHER" id="PTHR28360:SF1">
    <property type="entry name" value="DYNACTIN SUBUNIT 3"/>
    <property type="match status" value="1"/>
</dbReference>
<dbReference type="AlphaFoldDB" id="A0A1X7VLS8"/>
<dbReference type="InParanoid" id="A0A1X7VLS8"/>